<dbReference type="PANTHER" id="PTHR30486:SF6">
    <property type="entry name" value="TYPE IV PILUS RETRACTATION ATPASE PILT"/>
    <property type="match status" value="1"/>
</dbReference>
<dbReference type="EMBL" id="CP030032">
    <property type="protein sequence ID" value="AWV89660.1"/>
    <property type="molecule type" value="Genomic_DNA"/>
</dbReference>
<dbReference type="CDD" id="cd01130">
    <property type="entry name" value="VirB11-like_ATPase"/>
    <property type="match status" value="1"/>
</dbReference>
<evidence type="ECO:0000313" key="4">
    <source>
        <dbReference type="Proteomes" id="UP000249799"/>
    </source>
</evidence>
<reference evidence="3 4" key="1">
    <citation type="submission" date="2018-06" db="EMBL/GenBank/DDBJ databases">
        <title>Lujinxingia sediminis gen. nov. sp. nov., a new facultative anaerobic member of the class Deltaproteobacteria, and proposal of Lujinxingaceae fam. nov.</title>
        <authorList>
            <person name="Guo L.-Y."/>
            <person name="Li C.-M."/>
            <person name="Wang S."/>
            <person name="Du Z.-J."/>
        </authorList>
    </citation>
    <scope>NUCLEOTIDE SEQUENCE [LARGE SCALE GENOMIC DNA]</scope>
    <source>
        <strain evidence="3 4">FA350</strain>
    </source>
</reference>
<dbReference type="InterPro" id="IPR027417">
    <property type="entry name" value="P-loop_NTPase"/>
</dbReference>
<dbReference type="InterPro" id="IPR001482">
    <property type="entry name" value="T2SS/T4SS_dom"/>
</dbReference>
<evidence type="ECO:0000256" key="1">
    <source>
        <dbReference type="ARBA" id="ARBA00006611"/>
    </source>
</evidence>
<dbReference type="SMART" id="SM00240">
    <property type="entry name" value="FHA"/>
    <property type="match status" value="1"/>
</dbReference>
<dbReference type="Pfam" id="PF00437">
    <property type="entry name" value="T2SSE"/>
    <property type="match status" value="1"/>
</dbReference>
<dbReference type="Gene3D" id="3.30.450.380">
    <property type="match status" value="1"/>
</dbReference>
<dbReference type="SUPFAM" id="SSF52540">
    <property type="entry name" value="P-loop containing nucleoside triphosphate hydrolases"/>
    <property type="match status" value="1"/>
</dbReference>
<dbReference type="Pfam" id="PF00498">
    <property type="entry name" value="FHA"/>
    <property type="match status" value="1"/>
</dbReference>
<sequence>MMIVTISEKGGQQSQYDFSTAAITIGRMKGNDIVLPKGNVSKKHSRISVLDGQLFISDMNSTNGTYVNGRKVAGEQPLSETDKIYIGDFILQVQAKVAGQAGPPMPPQQNANISDADFSGPGMAPGGPRPPAPPVAPMAPSLDGPSGFAGSVDDLFGGDTDGPGHRPSRNTIRESAVMRDSGGYGAATGEFDEESKTPAPAVAPGPGPAPRRRPSGPSPVPPAPPLSESGGFGAAPSRRDSGGFGAAPPVEHEAISSPGRSMDAVLAGRPAPPNAPIAGPRAGLPAGRLGGDSGERAAHRPTIPPQSIQSEFDEDFHAAQHDVARVLLESVSLDEMVLEYPPESDVFDSFKKEVSAAVDVVAPSVDREALVDLMTHECVGLGVLDQYLDDPEVQDIYIQRADRILVRKNGTLSVAERAFSHPSFLMLAAFRLLGTREPVTFTDEIRFGDGTRAHVVMPPIAVDGPAITVRKPPVAHLSLDDLLERNVFSPGIRDFLEHLVRAGRSVLIAGPAGAGKTTLLGAMAAHIAPGTRVITIEESAHLQLPQDSVVRLEANPAVGYGLKTLVRTAVAMDPQRILLDECVGEEAYEWVSSAASGTEGSMVTAHGISAASALERIESLCLLDNPASNPRGLREQIARGIDFVVVLNRSDDMGFRVRQISELQGVDLDAFRLNDVFYHRVDGNEEQFHPTGYIPLFYEDLRDAGVDVDFDIFRD</sequence>
<dbReference type="PROSITE" id="PS50006">
    <property type="entry name" value="FHA_DOMAIN"/>
    <property type="match status" value="1"/>
</dbReference>
<dbReference type="Gene3D" id="3.40.50.300">
    <property type="entry name" value="P-loop containing nucleotide triphosphate hydrolases"/>
    <property type="match status" value="1"/>
</dbReference>
<feature type="compositionally biased region" description="Low complexity" evidence="2">
    <location>
        <begin position="100"/>
        <end position="112"/>
    </location>
</feature>
<dbReference type="OrthoDB" id="9810761at2"/>
<feature type="compositionally biased region" description="Pro residues" evidence="2">
    <location>
        <begin position="127"/>
        <end position="137"/>
    </location>
</feature>
<keyword evidence="4" id="KW-1185">Reference proteome</keyword>
<evidence type="ECO:0000313" key="3">
    <source>
        <dbReference type="EMBL" id="AWV89660.1"/>
    </source>
</evidence>
<dbReference type="PANTHER" id="PTHR30486">
    <property type="entry name" value="TWITCHING MOTILITY PROTEIN PILT"/>
    <property type="match status" value="1"/>
</dbReference>
<evidence type="ECO:0000256" key="2">
    <source>
        <dbReference type="SAM" id="MobiDB-lite"/>
    </source>
</evidence>
<comment type="similarity">
    <text evidence="1">Belongs to the GSP E family.</text>
</comment>
<dbReference type="InterPro" id="IPR000253">
    <property type="entry name" value="FHA_dom"/>
</dbReference>
<dbReference type="SMART" id="SM00382">
    <property type="entry name" value="AAA"/>
    <property type="match status" value="1"/>
</dbReference>
<proteinExistence type="inferred from homology"/>
<dbReference type="KEGG" id="bsed:DN745_10045"/>
<dbReference type="GO" id="GO:0016887">
    <property type="term" value="F:ATP hydrolysis activity"/>
    <property type="evidence" value="ECO:0007669"/>
    <property type="project" value="InterPro"/>
</dbReference>
<accession>A0A2Z4FLG3</accession>
<dbReference type="InterPro" id="IPR050921">
    <property type="entry name" value="T4SS_GSP_E_ATPase"/>
</dbReference>
<dbReference type="RefSeq" id="WP_111334506.1">
    <property type="nucleotide sequence ID" value="NZ_CP030032.1"/>
</dbReference>
<dbReference type="InterPro" id="IPR008984">
    <property type="entry name" value="SMAD_FHA_dom_sf"/>
</dbReference>
<name>A0A2Z4FLG3_9DELT</name>
<feature type="region of interest" description="Disordered" evidence="2">
    <location>
        <begin position="100"/>
        <end position="259"/>
    </location>
</feature>
<gene>
    <name evidence="3" type="ORF">DN745_10045</name>
</gene>
<dbReference type="InterPro" id="IPR003593">
    <property type="entry name" value="AAA+_ATPase"/>
</dbReference>
<organism evidence="3 4">
    <name type="scientific">Bradymonas sediminis</name>
    <dbReference type="NCBI Taxonomy" id="1548548"/>
    <lineage>
        <taxon>Bacteria</taxon>
        <taxon>Deltaproteobacteria</taxon>
        <taxon>Bradymonadales</taxon>
        <taxon>Bradymonadaceae</taxon>
        <taxon>Bradymonas</taxon>
    </lineage>
</organism>
<dbReference type="Gene3D" id="2.60.200.20">
    <property type="match status" value="1"/>
</dbReference>
<dbReference type="AlphaFoldDB" id="A0A2Z4FLG3"/>
<feature type="compositionally biased region" description="Pro residues" evidence="2">
    <location>
        <begin position="216"/>
        <end position="225"/>
    </location>
</feature>
<protein>
    <submittedName>
        <fullName evidence="3">Uncharacterized protein</fullName>
    </submittedName>
</protein>
<dbReference type="CDD" id="cd00060">
    <property type="entry name" value="FHA"/>
    <property type="match status" value="1"/>
</dbReference>
<dbReference type="Proteomes" id="UP000249799">
    <property type="component" value="Chromosome"/>
</dbReference>
<dbReference type="SUPFAM" id="SSF49879">
    <property type="entry name" value="SMAD/FHA domain"/>
    <property type="match status" value="1"/>
</dbReference>